<dbReference type="GO" id="GO:0016740">
    <property type="term" value="F:transferase activity"/>
    <property type="evidence" value="ECO:0007669"/>
    <property type="project" value="UniProtKB-KW"/>
</dbReference>
<evidence type="ECO:0000256" key="3">
    <source>
        <dbReference type="ARBA" id="ARBA00022679"/>
    </source>
</evidence>
<dbReference type="PANTHER" id="PTHR41533">
    <property type="entry name" value="L,D-TRANSPEPTIDASE HI_1667-RELATED"/>
    <property type="match status" value="1"/>
</dbReference>
<evidence type="ECO:0000256" key="4">
    <source>
        <dbReference type="ARBA" id="ARBA00022960"/>
    </source>
</evidence>
<dbReference type="UniPathway" id="UPA00219"/>
<sequence>MGTVLARRALLAAAFGALATMAVPVWAGQAAFAQAVATAAAKDAALTQFYRQRNYEPLWTGNRDRARRKALIQALEDAGAHGLPVARYDPEVLEAAFRAARSDAGRGKAEVLASRMFLQYAQDIQTGVLEPARVVSAIKRAAPRRDRLAQIDAFSKSTPRAYMRALVPQTPEYERLLKEKLHLERLLGQGGWGPKVPGGVYRPGAGGSGVVALRNRLIAMGYMKRSASQVYDAGMQKAVQQFQLDHGLTPDGVAGPGTLEAINIPATTRLGQVVVAMERERWLGPNRGKRHVLVNITDFHARIIENGKEVFATRSVVGKTAPDHQTPEFSDMMEHMVINPTWNVPRSIAVKEYLPLLKRNPHAASHLRVVDSRGRTVSRGSVNFSQYTPQTFPYALKQPPSDGNALGLVKFMFPNRYNIYLHDTPSKSLFSRETRAFSHGCIRLNDPFEFAYELLSKQTNDPQGLFHARLKTGHETVVELTPQVPVHLIYRTAVTQPKGRTRYLPDLYGRDARIFKALHAAGVELRAVRG</sequence>
<dbReference type="Pfam" id="PF01471">
    <property type="entry name" value="PG_binding_1"/>
    <property type="match status" value="1"/>
</dbReference>
<evidence type="ECO:0000256" key="8">
    <source>
        <dbReference type="SAM" id="SignalP"/>
    </source>
</evidence>
<dbReference type="GO" id="GO:0004180">
    <property type="term" value="F:carboxypeptidase activity"/>
    <property type="evidence" value="ECO:0007669"/>
    <property type="project" value="UniProtKB-ARBA"/>
</dbReference>
<evidence type="ECO:0000313" key="10">
    <source>
        <dbReference type="EMBL" id="PTN02732.1"/>
    </source>
</evidence>
<dbReference type="PROSITE" id="PS52029">
    <property type="entry name" value="LD_TPASE"/>
    <property type="match status" value="1"/>
</dbReference>
<keyword evidence="11" id="KW-1185">Reference proteome</keyword>
<dbReference type="PROSITE" id="PS51318">
    <property type="entry name" value="TAT"/>
    <property type="match status" value="1"/>
</dbReference>
<gene>
    <name evidence="10" type="ORF">C8N32_105104</name>
</gene>
<dbReference type="InterPro" id="IPR036365">
    <property type="entry name" value="PGBD-like_sf"/>
</dbReference>
<dbReference type="GO" id="GO:0009252">
    <property type="term" value="P:peptidoglycan biosynthetic process"/>
    <property type="evidence" value="ECO:0007669"/>
    <property type="project" value="UniProtKB-UniPathway"/>
</dbReference>
<keyword evidence="3" id="KW-0808">Transferase</keyword>
<protein>
    <submittedName>
        <fullName evidence="10">Murein L,D-transpeptidase YcbB/YkuD</fullName>
    </submittedName>
</protein>
<dbReference type="InterPro" id="IPR005490">
    <property type="entry name" value="LD_TPept_cat_dom"/>
</dbReference>
<evidence type="ECO:0000259" key="9">
    <source>
        <dbReference type="PROSITE" id="PS52029"/>
    </source>
</evidence>
<comment type="similarity">
    <text evidence="2">Belongs to the YkuD family.</text>
</comment>
<evidence type="ECO:0000256" key="2">
    <source>
        <dbReference type="ARBA" id="ARBA00005992"/>
    </source>
</evidence>
<dbReference type="Gene3D" id="1.10.101.10">
    <property type="entry name" value="PGBD-like superfamily/PGBD"/>
    <property type="match status" value="1"/>
</dbReference>
<keyword evidence="8" id="KW-0732">Signal</keyword>
<dbReference type="Pfam" id="PF20142">
    <property type="entry name" value="Scaffold"/>
    <property type="match status" value="1"/>
</dbReference>
<dbReference type="GO" id="GO:0008360">
    <property type="term" value="P:regulation of cell shape"/>
    <property type="evidence" value="ECO:0007669"/>
    <property type="project" value="UniProtKB-UniRule"/>
</dbReference>
<keyword evidence="6 7" id="KW-0961">Cell wall biogenesis/degradation</keyword>
<dbReference type="InterPro" id="IPR052905">
    <property type="entry name" value="LD-transpeptidase_YkuD-like"/>
</dbReference>
<feature type="active site" description="Nucleophile" evidence="7">
    <location>
        <position position="441"/>
    </location>
</feature>
<evidence type="ECO:0000256" key="7">
    <source>
        <dbReference type="PROSITE-ProRule" id="PRU01373"/>
    </source>
</evidence>
<dbReference type="InterPro" id="IPR006311">
    <property type="entry name" value="TAT_signal"/>
</dbReference>
<dbReference type="InterPro" id="IPR036366">
    <property type="entry name" value="PGBDSf"/>
</dbReference>
<feature type="signal peptide" evidence="8">
    <location>
        <begin position="1"/>
        <end position="27"/>
    </location>
</feature>
<feature type="chain" id="PRO_5015712969" evidence="8">
    <location>
        <begin position="28"/>
        <end position="530"/>
    </location>
</feature>
<dbReference type="OrthoDB" id="9778545at2"/>
<dbReference type="AlphaFoldDB" id="A0A2T5BTI1"/>
<evidence type="ECO:0000256" key="1">
    <source>
        <dbReference type="ARBA" id="ARBA00004752"/>
    </source>
</evidence>
<dbReference type="RefSeq" id="WP_107891544.1">
    <property type="nucleotide sequence ID" value="NZ_NHSI01000057.1"/>
</dbReference>
<dbReference type="CDD" id="cd16913">
    <property type="entry name" value="YkuD_like"/>
    <property type="match status" value="1"/>
</dbReference>
<comment type="caution">
    <text evidence="10">The sequence shown here is derived from an EMBL/GenBank/DDBJ whole genome shotgun (WGS) entry which is preliminary data.</text>
</comment>
<organism evidence="10 11">
    <name type="scientific">Rhodovulum imhoffii</name>
    <dbReference type="NCBI Taxonomy" id="365340"/>
    <lineage>
        <taxon>Bacteria</taxon>
        <taxon>Pseudomonadati</taxon>
        <taxon>Pseudomonadota</taxon>
        <taxon>Alphaproteobacteria</taxon>
        <taxon>Rhodobacterales</taxon>
        <taxon>Paracoccaceae</taxon>
        <taxon>Rhodovulum</taxon>
    </lineage>
</organism>
<reference evidence="10 11" key="1">
    <citation type="submission" date="2018-04" db="EMBL/GenBank/DDBJ databases">
        <title>Genomic Encyclopedia of Archaeal and Bacterial Type Strains, Phase II (KMG-II): from individual species to whole genera.</title>
        <authorList>
            <person name="Goeker M."/>
        </authorList>
    </citation>
    <scope>NUCLEOTIDE SEQUENCE [LARGE SCALE GENOMIC DNA]</scope>
    <source>
        <strain evidence="10 11">DSM 18064</strain>
    </source>
</reference>
<evidence type="ECO:0000256" key="5">
    <source>
        <dbReference type="ARBA" id="ARBA00022984"/>
    </source>
</evidence>
<dbReference type="GO" id="GO:0071555">
    <property type="term" value="P:cell wall organization"/>
    <property type="evidence" value="ECO:0007669"/>
    <property type="project" value="UniProtKB-UniRule"/>
</dbReference>
<accession>A0A2T5BTI1</accession>
<dbReference type="InterPro" id="IPR038063">
    <property type="entry name" value="Transpep_catalytic_dom"/>
</dbReference>
<dbReference type="InterPro" id="IPR045380">
    <property type="entry name" value="LD_TPept_scaffold_dom"/>
</dbReference>
<feature type="active site" description="Proton donor/acceptor" evidence="7">
    <location>
        <position position="422"/>
    </location>
</feature>
<keyword evidence="4 7" id="KW-0133">Cell shape</keyword>
<dbReference type="PANTHER" id="PTHR41533:SF2">
    <property type="entry name" value="BLR7131 PROTEIN"/>
    <property type="match status" value="1"/>
</dbReference>
<dbReference type="EMBL" id="QAAA01000005">
    <property type="protein sequence ID" value="PTN02732.1"/>
    <property type="molecule type" value="Genomic_DNA"/>
</dbReference>
<keyword evidence="5 7" id="KW-0573">Peptidoglycan synthesis</keyword>
<dbReference type="InterPro" id="IPR002477">
    <property type="entry name" value="Peptidoglycan-bd-like"/>
</dbReference>
<dbReference type="Pfam" id="PF03734">
    <property type="entry name" value="YkuD"/>
    <property type="match status" value="1"/>
</dbReference>
<proteinExistence type="inferred from homology"/>
<name>A0A2T5BTI1_9RHOB</name>
<dbReference type="Proteomes" id="UP000243859">
    <property type="component" value="Unassembled WGS sequence"/>
</dbReference>
<dbReference type="SUPFAM" id="SSF141523">
    <property type="entry name" value="L,D-transpeptidase catalytic domain-like"/>
    <property type="match status" value="1"/>
</dbReference>
<evidence type="ECO:0000256" key="6">
    <source>
        <dbReference type="ARBA" id="ARBA00023316"/>
    </source>
</evidence>
<evidence type="ECO:0000313" key="11">
    <source>
        <dbReference type="Proteomes" id="UP000243859"/>
    </source>
</evidence>
<comment type="pathway">
    <text evidence="1 7">Cell wall biogenesis; peptidoglycan biosynthesis.</text>
</comment>
<dbReference type="SUPFAM" id="SSF47090">
    <property type="entry name" value="PGBD-like"/>
    <property type="match status" value="1"/>
</dbReference>
<feature type="domain" description="L,D-TPase catalytic" evidence="9">
    <location>
        <begin position="290"/>
        <end position="466"/>
    </location>
</feature>
<dbReference type="Gene3D" id="2.40.440.10">
    <property type="entry name" value="L,D-transpeptidase catalytic domain-like"/>
    <property type="match status" value="1"/>
</dbReference>